<reference evidence="1 2" key="1">
    <citation type="submission" date="2020-08" db="EMBL/GenBank/DDBJ databases">
        <title>Sequencing the genomes of 1000 actinobacteria strains.</title>
        <authorList>
            <person name="Klenk H.-P."/>
        </authorList>
    </citation>
    <scope>NUCLEOTIDE SEQUENCE [LARGE SCALE GENOMIC DNA]</scope>
    <source>
        <strain evidence="1 2">DSM 45298</strain>
    </source>
</reference>
<proteinExistence type="predicted"/>
<dbReference type="AlphaFoldDB" id="A0A840F6Y9"/>
<dbReference type="EMBL" id="JACIFP010000001">
    <property type="protein sequence ID" value="MBB4135990.1"/>
    <property type="molecule type" value="Genomic_DNA"/>
</dbReference>
<evidence type="ECO:0008006" key="3">
    <source>
        <dbReference type="Google" id="ProtNLM"/>
    </source>
</evidence>
<accession>A0A840F6Y9</accession>
<gene>
    <name evidence="1" type="ORF">BKA16_002542</name>
</gene>
<dbReference type="Proteomes" id="UP000551501">
    <property type="component" value="Unassembled WGS sequence"/>
</dbReference>
<evidence type="ECO:0000313" key="2">
    <source>
        <dbReference type="Proteomes" id="UP000551501"/>
    </source>
</evidence>
<organism evidence="1 2">
    <name type="scientific">Gordonia humi</name>
    <dbReference type="NCBI Taxonomy" id="686429"/>
    <lineage>
        <taxon>Bacteria</taxon>
        <taxon>Bacillati</taxon>
        <taxon>Actinomycetota</taxon>
        <taxon>Actinomycetes</taxon>
        <taxon>Mycobacteriales</taxon>
        <taxon>Gordoniaceae</taxon>
        <taxon>Gordonia</taxon>
    </lineage>
</organism>
<dbReference type="RefSeq" id="WP_183370978.1">
    <property type="nucleotide sequence ID" value="NZ_BAABHL010000040.1"/>
</dbReference>
<evidence type="ECO:0000313" key="1">
    <source>
        <dbReference type="EMBL" id="MBB4135990.1"/>
    </source>
</evidence>
<keyword evidence="2" id="KW-1185">Reference proteome</keyword>
<sequence>MWPEGRHGVIRRSDLIDTGMSDAEIKRRLRDCTLAQIEAGAYVLGDRLPKYDVQDAKYRLRALAAADTQSLPLSYDSAAAVHGLELLFPDHAVVHVSKPTSSGGRTMASRHIHTGLPDDSVVEVDGVLVSDLVCTAVDVAAGKPFPKALAALDSALRLGASREALQNEIDKRRRAGVAVVRIALRHADPLSANPGESWSRAQMIEAKLPSPVLQRRFDFVDGTIAYTDYCWGDSLAAEFDGLRKYWRDLKPGQNVEDAVVAEKIREDRLRDHVGDVARWIYDDLRSGAMIPMLRRRMCRAGIET</sequence>
<name>A0A840F6Y9_9ACTN</name>
<comment type="caution">
    <text evidence="1">The sequence shown here is derived from an EMBL/GenBank/DDBJ whole genome shotgun (WGS) entry which is preliminary data.</text>
</comment>
<protein>
    <recommendedName>
        <fullName evidence="3">Transcriptional regulator, AbiEi antitoxin, Type IV TA system</fullName>
    </recommendedName>
</protein>